<sequence length="137" mass="16157">MIPKLVPLKLAREVAPSRGKNREQLLREWQEKVEFTIYSMADRHRQVGFMGLEPGDTEYSEEYDRTLNDFRGMGSWLLPAVREDGSLEYGYHCVGCVLDYYTHGRASNENDQFDEGRSARYERHVIARDKQRFLRHI</sequence>
<evidence type="ECO:0000313" key="2">
    <source>
        <dbReference type="Proteomes" id="UP000308133"/>
    </source>
</evidence>
<reference evidence="1 2" key="1">
    <citation type="submission" date="2018-02" db="EMBL/GenBank/DDBJ databases">
        <title>Draft genome sequences of Elsinoe sp., causing black scab on jojoba.</title>
        <authorList>
            <person name="Stodart B."/>
            <person name="Jeffress S."/>
            <person name="Ash G."/>
            <person name="Arun Chinnappa K."/>
        </authorList>
    </citation>
    <scope>NUCLEOTIDE SEQUENCE [LARGE SCALE GENOMIC DNA]</scope>
    <source>
        <strain evidence="1 2">Hillstone_2</strain>
    </source>
</reference>
<dbReference type="Proteomes" id="UP000308133">
    <property type="component" value="Unassembled WGS sequence"/>
</dbReference>
<protein>
    <submittedName>
        <fullName evidence="1">Uncharacterized protein</fullName>
    </submittedName>
</protein>
<comment type="caution">
    <text evidence="1">The sequence shown here is derived from an EMBL/GenBank/DDBJ whole genome shotgun (WGS) entry which is preliminary data.</text>
</comment>
<accession>A0A4U7ARI1</accession>
<organism evidence="1 2">
    <name type="scientific">Elsinoe australis</name>
    <dbReference type="NCBI Taxonomy" id="40998"/>
    <lineage>
        <taxon>Eukaryota</taxon>
        <taxon>Fungi</taxon>
        <taxon>Dikarya</taxon>
        <taxon>Ascomycota</taxon>
        <taxon>Pezizomycotina</taxon>
        <taxon>Dothideomycetes</taxon>
        <taxon>Dothideomycetidae</taxon>
        <taxon>Myriangiales</taxon>
        <taxon>Elsinoaceae</taxon>
        <taxon>Elsinoe</taxon>
    </lineage>
</organism>
<dbReference type="EMBL" id="PTQR01000123">
    <property type="protein sequence ID" value="TKX19026.1"/>
    <property type="molecule type" value="Genomic_DNA"/>
</dbReference>
<name>A0A4U7ARI1_9PEZI</name>
<evidence type="ECO:0000313" key="1">
    <source>
        <dbReference type="EMBL" id="TKX19026.1"/>
    </source>
</evidence>
<gene>
    <name evidence="1" type="ORF">C1H76_8916</name>
</gene>
<dbReference type="AlphaFoldDB" id="A0A4U7ARI1"/>
<proteinExistence type="predicted"/>